<evidence type="ECO:0000256" key="2">
    <source>
        <dbReference type="ARBA" id="ARBA00022679"/>
    </source>
</evidence>
<dbReference type="EMBL" id="AZGE01000002">
    <property type="protein sequence ID" value="KRM16648.1"/>
    <property type="molecule type" value="Genomic_DNA"/>
</dbReference>
<dbReference type="AlphaFoldDB" id="A0A0R1WFI1"/>
<sequence length="188" mass="20049">MTKSELQKLEDGEWYKFNDPAVAGRKINAAALCQEFNAIPENEPEKQEAKAREIFGSAGKNLVVHSRLNVDYGKNIHVGGNFLANYNLTVLDIAPVNIGNNVWIGPNTDIYTVNHPLTAKGRQERLAIGKPVTIGNDVWIGGHSTICPGVTIGDGAVIAAGSVVTKDVPANVVVGGGPAKVIKRIDQD</sequence>
<dbReference type="SMART" id="SM01266">
    <property type="entry name" value="Mac"/>
    <property type="match status" value="1"/>
</dbReference>
<dbReference type="InterPro" id="IPR001451">
    <property type="entry name" value="Hexapep"/>
</dbReference>
<dbReference type="InterPro" id="IPR051159">
    <property type="entry name" value="Hexapeptide_acetyltransf"/>
</dbReference>
<proteinExistence type="inferred from homology"/>
<dbReference type="Proteomes" id="UP000050973">
    <property type="component" value="Unassembled WGS sequence"/>
</dbReference>
<dbReference type="PATRIC" id="fig|1423779.3.peg.766"/>
<keyword evidence="2 6" id="KW-0808">Transferase</keyword>
<evidence type="ECO:0000259" key="5">
    <source>
        <dbReference type="SMART" id="SM01266"/>
    </source>
</evidence>
<feature type="domain" description="Maltose/galactoside acetyltransferase" evidence="5">
    <location>
        <begin position="6"/>
        <end position="60"/>
    </location>
</feature>
<dbReference type="GO" id="GO:0008374">
    <property type="term" value="F:O-acyltransferase activity"/>
    <property type="evidence" value="ECO:0007669"/>
    <property type="project" value="TreeGrafter"/>
</dbReference>
<evidence type="ECO:0000256" key="4">
    <source>
        <dbReference type="ARBA" id="ARBA00023315"/>
    </source>
</evidence>
<accession>A0A0R1WFI1</accession>
<evidence type="ECO:0000313" key="6">
    <source>
        <dbReference type="EMBL" id="KRM16648.1"/>
    </source>
</evidence>
<organism evidence="6 7">
    <name type="scientific">Limosilactobacillus oris DSM 4864</name>
    <dbReference type="NCBI Taxonomy" id="1423779"/>
    <lineage>
        <taxon>Bacteria</taxon>
        <taxon>Bacillati</taxon>
        <taxon>Bacillota</taxon>
        <taxon>Bacilli</taxon>
        <taxon>Lactobacillales</taxon>
        <taxon>Lactobacillaceae</taxon>
        <taxon>Limosilactobacillus</taxon>
    </lineage>
</organism>
<dbReference type="RefSeq" id="WP_056983923.1">
    <property type="nucleotide sequence ID" value="NZ_AZGE01000002.1"/>
</dbReference>
<evidence type="ECO:0000313" key="7">
    <source>
        <dbReference type="Proteomes" id="UP000050973"/>
    </source>
</evidence>
<keyword evidence="4" id="KW-0012">Acyltransferase</keyword>
<dbReference type="GO" id="GO:0016407">
    <property type="term" value="F:acetyltransferase activity"/>
    <property type="evidence" value="ECO:0007669"/>
    <property type="project" value="InterPro"/>
</dbReference>
<dbReference type="Pfam" id="PF00132">
    <property type="entry name" value="Hexapep"/>
    <property type="match status" value="1"/>
</dbReference>
<dbReference type="FunFam" id="2.160.10.10:FF:000025">
    <property type="entry name" value="Hexapeptide-repeat containing-acetyltransferase"/>
    <property type="match status" value="1"/>
</dbReference>
<dbReference type="CDD" id="cd03357">
    <property type="entry name" value="LbH_MAT_GAT"/>
    <property type="match status" value="1"/>
</dbReference>
<reference evidence="6 7" key="1">
    <citation type="journal article" date="2015" name="Genome Announc.">
        <title>Expanding the biotechnology potential of lactobacilli through comparative genomics of 213 strains and associated genera.</title>
        <authorList>
            <person name="Sun Z."/>
            <person name="Harris H.M."/>
            <person name="McCann A."/>
            <person name="Guo C."/>
            <person name="Argimon S."/>
            <person name="Zhang W."/>
            <person name="Yang X."/>
            <person name="Jeffery I.B."/>
            <person name="Cooney J.C."/>
            <person name="Kagawa T.F."/>
            <person name="Liu W."/>
            <person name="Song Y."/>
            <person name="Salvetti E."/>
            <person name="Wrobel A."/>
            <person name="Rasinkangas P."/>
            <person name="Parkhill J."/>
            <person name="Rea M.C."/>
            <person name="O'Sullivan O."/>
            <person name="Ritari J."/>
            <person name="Douillard F.P."/>
            <person name="Paul Ross R."/>
            <person name="Yang R."/>
            <person name="Briner A.E."/>
            <person name="Felis G.E."/>
            <person name="de Vos W.M."/>
            <person name="Barrangou R."/>
            <person name="Klaenhammer T.R."/>
            <person name="Caufield P.W."/>
            <person name="Cui Y."/>
            <person name="Zhang H."/>
            <person name="O'Toole P.W."/>
        </authorList>
    </citation>
    <scope>NUCLEOTIDE SEQUENCE [LARGE SCALE GENOMIC DNA]</scope>
    <source>
        <strain evidence="6 7">DSM 4864</strain>
    </source>
</reference>
<protein>
    <submittedName>
        <fullName evidence="6">Maltose O-acetyltransferase</fullName>
    </submittedName>
</protein>
<evidence type="ECO:0000256" key="3">
    <source>
        <dbReference type="ARBA" id="ARBA00022737"/>
    </source>
</evidence>
<dbReference type="SUPFAM" id="SSF51161">
    <property type="entry name" value="Trimeric LpxA-like enzymes"/>
    <property type="match status" value="1"/>
</dbReference>
<comment type="caution">
    <text evidence="6">The sequence shown here is derived from an EMBL/GenBank/DDBJ whole genome shotgun (WGS) entry which is preliminary data.</text>
</comment>
<keyword evidence="3" id="KW-0677">Repeat</keyword>
<dbReference type="InterPro" id="IPR018357">
    <property type="entry name" value="Hexapep_transf_CS"/>
</dbReference>
<dbReference type="Gene3D" id="2.160.10.10">
    <property type="entry name" value="Hexapeptide repeat proteins"/>
    <property type="match status" value="1"/>
</dbReference>
<dbReference type="Pfam" id="PF12464">
    <property type="entry name" value="Mac"/>
    <property type="match status" value="1"/>
</dbReference>
<gene>
    <name evidence="6" type="ORF">FC49_GL000751</name>
</gene>
<dbReference type="PROSITE" id="PS00101">
    <property type="entry name" value="HEXAPEP_TRANSFERASES"/>
    <property type="match status" value="1"/>
</dbReference>
<dbReference type="PANTHER" id="PTHR23416">
    <property type="entry name" value="SIALIC ACID SYNTHASE-RELATED"/>
    <property type="match status" value="1"/>
</dbReference>
<comment type="similarity">
    <text evidence="1">Belongs to the transferase hexapeptide repeat family.</text>
</comment>
<name>A0A0R1WFI1_9LACO</name>
<dbReference type="InterPro" id="IPR011004">
    <property type="entry name" value="Trimer_LpxA-like_sf"/>
</dbReference>
<dbReference type="PANTHER" id="PTHR23416:SF23">
    <property type="entry name" value="ACETYLTRANSFERASE C18B11.09C-RELATED"/>
    <property type="match status" value="1"/>
</dbReference>
<evidence type="ECO:0000256" key="1">
    <source>
        <dbReference type="ARBA" id="ARBA00007274"/>
    </source>
</evidence>
<dbReference type="InterPro" id="IPR024688">
    <property type="entry name" value="Mac_dom"/>
</dbReference>